<dbReference type="NCBIfam" id="TIGR03012">
    <property type="entry name" value="sulf_tusD_dsrE"/>
    <property type="match status" value="1"/>
</dbReference>
<dbReference type="FunFam" id="3.40.1260.10:FF:000001">
    <property type="entry name" value="Sulfurtransferase TusD"/>
    <property type="match status" value="1"/>
</dbReference>
<dbReference type="KEGG" id="saga:M5M_03710"/>
<evidence type="ECO:0000313" key="6">
    <source>
        <dbReference type="Proteomes" id="UP000000466"/>
    </source>
</evidence>
<gene>
    <name evidence="5" type="ordered locus">M5M_03710</name>
</gene>
<dbReference type="SUPFAM" id="SSF75169">
    <property type="entry name" value="DsrEFH-like"/>
    <property type="match status" value="1"/>
</dbReference>
<dbReference type="STRING" id="1117647.M5M_03710"/>
<dbReference type="InterPro" id="IPR003787">
    <property type="entry name" value="Sulphur_relay_DsrE/F-like"/>
</dbReference>
<dbReference type="eggNOG" id="COG1553">
    <property type="taxonomic scope" value="Bacteria"/>
</dbReference>
<dbReference type="Pfam" id="PF02635">
    <property type="entry name" value="DsrE"/>
    <property type="match status" value="1"/>
</dbReference>
<dbReference type="Gene3D" id="3.40.1260.10">
    <property type="entry name" value="DsrEFH-like"/>
    <property type="match status" value="1"/>
</dbReference>
<dbReference type="RefSeq" id="WP_015046124.1">
    <property type="nucleotide sequence ID" value="NC_018868.3"/>
</dbReference>
<dbReference type="GO" id="GO:1990228">
    <property type="term" value="C:sulfurtransferase complex"/>
    <property type="evidence" value="ECO:0007669"/>
    <property type="project" value="TreeGrafter"/>
</dbReference>
<evidence type="ECO:0000256" key="4">
    <source>
        <dbReference type="ARBA" id="ARBA00022679"/>
    </source>
</evidence>
<dbReference type="EMBL" id="CP003746">
    <property type="protein sequence ID" value="AFU97951.1"/>
    <property type="molecule type" value="Genomic_DNA"/>
</dbReference>
<dbReference type="PANTHER" id="PTHR34874">
    <property type="entry name" value="PROTEIN YCHN"/>
    <property type="match status" value="1"/>
</dbReference>
<dbReference type="NCBIfam" id="NF001237">
    <property type="entry name" value="PRK00207.1"/>
    <property type="match status" value="1"/>
</dbReference>
<dbReference type="OrthoDB" id="9787483at2"/>
<dbReference type="GO" id="GO:0002143">
    <property type="term" value="P:tRNA wobble position uridine thiolation"/>
    <property type="evidence" value="ECO:0007669"/>
    <property type="project" value="TreeGrafter"/>
</dbReference>
<proteinExistence type="inferred from homology"/>
<evidence type="ECO:0000256" key="3">
    <source>
        <dbReference type="ARBA" id="ARBA00022490"/>
    </source>
</evidence>
<reference evidence="5 6" key="1">
    <citation type="journal article" date="2013" name="Genome Announc.">
        <title>Complete genome sequence of Simiduia agarivorans SA1(T), a marine bacterium able to degrade a variety of polysaccharides.</title>
        <authorList>
            <person name="Lin S.Y."/>
            <person name="Shieh W.Y."/>
            <person name="Chen J.S."/>
            <person name="Tang S.L."/>
        </authorList>
    </citation>
    <scope>NUCLEOTIDE SEQUENCE [LARGE SCALE GENOMIC DNA]</scope>
    <source>
        <strain evidence="6">DSM 21679 / JCM 13881 / BCRC 17597 / SA1</strain>
    </source>
</reference>
<dbReference type="Proteomes" id="UP000000466">
    <property type="component" value="Chromosome"/>
</dbReference>
<evidence type="ECO:0000256" key="2">
    <source>
        <dbReference type="ARBA" id="ARBA00007067"/>
    </source>
</evidence>
<evidence type="ECO:0000256" key="1">
    <source>
        <dbReference type="ARBA" id="ARBA00004496"/>
    </source>
</evidence>
<name>K4KG54_SIMAS</name>
<comment type="subcellular location">
    <subcellularLocation>
        <location evidence="1">Cytoplasm</location>
    </subcellularLocation>
</comment>
<dbReference type="AlphaFoldDB" id="K4KG54"/>
<dbReference type="InterPro" id="IPR017463">
    <property type="entry name" value="Sulphur_relay_TusD/DsrE"/>
</dbReference>
<comment type="similarity">
    <text evidence="2">Belongs to the DsrE/TusD family.</text>
</comment>
<dbReference type="GO" id="GO:0097163">
    <property type="term" value="F:sulfur carrier activity"/>
    <property type="evidence" value="ECO:0007669"/>
    <property type="project" value="TreeGrafter"/>
</dbReference>
<keyword evidence="6" id="KW-1185">Reference proteome</keyword>
<keyword evidence="4" id="KW-0808">Transferase</keyword>
<keyword evidence="3" id="KW-0963">Cytoplasm</keyword>
<sequence length="128" mass="14075">MKYALLINASPFGPGQRAALAFAQALHRRGHSLTRVFFYGEGVLTANRLQQPPQGEVQTYRQWQALATTTGCELVVCIAAALRRGIVDQREAERYELSEHNLAEGFTLSGLGQLVEAGVENDRLITFG</sequence>
<dbReference type="HOGENOM" id="CLU_132095_0_0_6"/>
<evidence type="ECO:0000313" key="5">
    <source>
        <dbReference type="EMBL" id="AFU97951.1"/>
    </source>
</evidence>
<dbReference type="InterPro" id="IPR027396">
    <property type="entry name" value="DsrEFH-like"/>
</dbReference>
<organism evidence="5 6">
    <name type="scientific">Simiduia agarivorans (strain DSM 21679 / JCM 13881 / BCRC 17597 / SA1)</name>
    <dbReference type="NCBI Taxonomy" id="1117647"/>
    <lineage>
        <taxon>Bacteria</taxon>
        <taxon>Pseudomonadati</taxon>
        <taxon>Pseudomonadota</taxon>
        <taxon>Gammaproteobacteria</taxon>
        <taxon>Cellvibrionales</taxon>
        <taxon>Cellvibrionaceae</taxon>
        <taxon>Simiduia</taxon>
    </lineage>
</organism>
<accession>K4KG54</accession>
<protein>
    <submittedName>
        <fullName evidence="5">DsrE protein</fullName>
    </submittedName>
</protein>
<dbReference type="GO" id="GO:0016783">
    <property type="term" value="F:sulfurtransferase activity"/>
    <property type="evidence" value="ECO:0007669"/>
    <property type="project" value="InterPro"/>
</dbReference>
<dbReference type="PANTHER" id="PTHR34874:SF3">
    <property type="entry name" value="SULFURTRANSFERASE TUSD"/>
    <property type="match status" value="1"/>
</dbReference>